<dbReference type="RefSeq" id="WP_234969950.1">
    <property type="nucleotide sequence ID" value="NZ_FOCW01000001.1"/>
</dbReference>
<feature type="signal peptide" evidence="1">
    <location>
        <begin position="1"/>
        <end position="24"/>
    </location>
</feature>
<evidence type="ECO:0000256" key="1">
    <source>
        <dbReference type="SAM" id="SignalP"/>
    </source>
</evidence>
<keyword evidence="1" id="KW-0732">Signal</keyword>
<gene>
    <name evidence="2" type="ORF">SAMN02745977_00575</name>
</gene>
<reference evidence="2 3" key="1">
    <citation type="submission" date="2016-10" db="EMBL/GenBank/DDBJ databases">
        <authorList>
            <person name="de Groot N.N."/>
        </authorList>
    </citation>
    <scope>NUCLEOTIDE SEQUENCE [LARGE SCALE GENOMIC DNA]</scope>
    <source>
        <strain evidence="2 3">DSM 15123</strain>
    </source>
</reference>
<name>A0A1H8E6B1_9BURK</name>
<dbReference type="EMBL" id="FOCW01000001">
    <property type="protein sequence ID" value="SEN14960.1"/>
    <property type="molecule type" value="Genomic_DNA"/>
</dbReference>
<sequence>MSRIYTSFQRGTQVALFSACVVMASGCATSGGDAHPREFTTGKVNTSVDANAASAVFLRQ</sequence>
<evidence type="ECO:0000313" key="2">
    <source>
        <dbReference type="EMBL" id="SEN14960.1"/>
    </source>
</evidence>
<accession>A0A1H8E6B1</accession>
<dbReference type="Proteomes" id="UP000199531">
    <property type="component" value="Unassembled WGS sequence"/>
</dbReference>
<protein>
    <submittedName>
        <fullName evidence="2">Uncharacterized protein</fullName>
    </submittedName>
</protein>
<feature type="chain" id="PRO_5011463015" evidence="1">
    <location>
        <begin position="25"/>
        <end position="60"/>
    </location>
</feature>
<dbReference type="PROSITE" id="PS51257">
    <property type="entry name" value="PROKAR_LIPOPROTEIN"/>
    <property type="match status" value="1"/>
</dbReference>
<proteinExistence type="predicted"/>
<evidence type="ECO:0000313" key="3">
    <source>
        <dbReference type="Proteomes" id="UP000199531"/>
    </source>
</evidence>
<organism evidence="2 3">
    <name type="scientific">Brachymonas denitrificans DSM 15123</name>
    <dbReference type="NCBI Taxonomy" id="1121117"/>
    <lineage>
        <taxon>Bacteria</taxon>
        <taxon>Pseudomonadati</taxon>
        <taxon>Pseudomonadota</taxon>
        <taxon>Betaproteobacteria</taxon>
        <taxon>Burkholderiales</taxon>
        <taxon>Comamonadaceae</taxon>
        <taxon>Brachymonas</taxon>
    </lineage>
</organism>
<dbReference type="AlphaFoldDB" id="A0A1H8E6B1"/>
<dbReference type="STRING" id="1121117.SAMN02745977_00575"/>
<keyword evidence="3" id="KW-1185">Reference proteome</keyword>